<protein>
    <submittedName>
        <fullName evidence="7">DNA-binding transcriptional MerR regulator</fullName>
    </submittedName>
</protein>
<dbReference type="AlphaFoldDB" id="A0A2V3W259"/>
<evidence type="ECO:0000256" key="2">
    <source>
        <dbReference type="ARBA" id="ARBA00023015"/>
    </source>
</evidence>
<dbReference type="InterPro" id="IPR000551">
    <property type="entry name" value="MerR-type_HTH_dom"/>
</dbReference>
<keyword evidence="3 7" id="KW-0238">DNA-binding</keyword>
<evidence type="ECO:0000313" key="8">
    <source>
        <dbReference type="Proteomes" id="UP000247978"/>
    </source>
</evidence>
<keyword evidence="1" id="KW-0678">Repressor</keyword>
<dbReference type="Gene3D" id="1.10.1660.10">
    <property type="match status" value="1"/>
</dbReference>
<feature type="domain" description="HTH merR-type" evidence="6">
    <location>
        <begin position="1"/>
        <end position="69"/>
    </location>
</feature>
<dbReference type="InterPro" id="IPR047057">
    <property type="entry name" value="MerR_fam"/>
</dbReference>
<dbReference type="OrthoDB" id="9791488at2"/>
<dbReference type="PRINTS" id="PR00040">
    <property type="entry name" value="HTHMERR"/>
</dbReference>
<evidence type="ECO:0000256" key="1">
    <source>
        <dbReference type="ARBA" id="ARBA00022491"/>
    </source>
</evidence>
<name>A0A2V3W259_9BACI</name>
<dbReference type="SUPFAM" id="SSF46955">
    <property type="entry name" value="Putative DNA-binding domain"/>
    <property type="match status" value="1"/>
</dbReference>
<comment type="caution">
    <text evidence="7">The sequence shown here is derived from an EMBL/GenBank/DDBJ whole genome shotgun (WGS) entry which is preliminary data.</text>
</comment>
<dbReference type="PANTHER" id="PTHR30204">
    <property type="entry name" value="REDOX-CYCLING DRUG-SENSING TRANSCRIPTIONAL ACTIVATOR SOXR"/>
    <property type="match status" value="1"/>
</dbReference>
<feature type="coiled-coil region" evidence="5">
    <location>
        <begin position="77"/>
        <end position="125"/>
    </location>
</feature>
<dbReference type="Pfam" id="PF13411">
    <property type="entry name" value="MerR_1"/>
    <property type="match status" value="1"/>
</dbReference>
<sequence>MKRISEVATMFGVTTRTIRYYEEIGLLKPSRSSAKQRLYPKSEIAKLKLIARGKRYGFTLTEIKEMVLLFDKDRTGKKQLERTIQYGEKRLNDIDERVAELLQIKREIKGLMKEFTEKLNNLEGESYDE</sequence>
<dbReference type="Proteomes" id="UP000247978">
    <property type="component" value="Unassembled WGS sequence"/>
</dbReference>
<evidence type="ECO:0000256" key="5">
    <source>
        <dbReference type="SAM" id="Coils"/>
    </source>
</evidence>
<keyword evidence="8" id="KW-1185">Reference proteome</keyword>
<evidence type="ECO:0000259" key="6">
    <source>
        <dbReference type="PROSITE" id="PS50937"/>
    </source>
</evidence>
<organism evidence="7 8">
    <name type="scientific">Pseudogracilibacillus auburnensis</name>
    <dbReference type="NCBI Taxonomy" id="1494959"/>
    <lineage>
        <taxon>Bacteria</taxon>
        <taxon>Bacillati</taxon>
        <taxon>Bacillota</taxon>
        <taxon>Bacilli</taxon>
        <taxon>Bacillales</taxon>
        <taxon>Bacillaceae</taxon>
        <taxon>Pseudogracilibacillus</taxon>
    </lineage>
</organism>
<reference evidence="7 8" key="1">
    <citation type="submission" date="2018-05" db="EMBL/GenBank/DDBJ databases">
        <title>Genomic Encyclopedia of Type Strains, Phase IV (KMG-IV): sequencing the most valuable type-strain genomes for metagenomic binning, comparative biology and taxonomic classification.</title>
        <authorList>
            <person name="Goeker M."/>
        </authorList>
    </citation>
    <scope>NUCLEOTIDE SEQUENCE [LARGE SCALE GENOMIC DNA]</scope>
    <source>
        <strain evidence="7 8">DSM 28556</strain>
    </source>
</reference>
<dbReference type="SMART" id="SM00422">
    <property type="entry name" value="HTH_MERR"/>
    <property type="match status" value="1"/>
</dbReference>
<accession>A0A2V3W259</accession>
<evidence type="ECO:0000256" key="3">
    <source>
        <dbReference type="ARBA" id="ARBA00023125"/>
    </source>
</evidence>
<evidence type="ECO:0000313" key="7">
    <source>
        <dbReference type="EMBL" id="PXW88000.1"/>
    </source>
</evidence>
<proteinExistence type="predicted"/>
<dbReference type="PANTHER" id="PTHR30204:SF69">
    <property type="entry name" value="MERR-FAMILY TRANSCRIPTIONAL REGULATOR"/>
    <property type="match status" value="1"/>
</dbReference>
<gene>
    <name evidence="7" type="ORF">DFR56_104151</name>
</gene>
<evidence type="ECO:0000256" key="4">
    <source>
        <dbReference type="ARBA" id="ARBA00023163"/>
    </source>
</evidence>
<dbReference type="InterPro" id="IPR009061">
    <property type="entry name" value="DNA-bd_dom_put_sf"/>
</dbReference>
<keyword evidence="4" id="KW-0804">Transcription</keyword>
<keyword evidence="2" id="KW-0805">Transcription regulation</keyword>
<dbReference type="RefSeq" id="WP_110394824.1">
    <property type="nucleotide sequence ID" value="NZ_JADIJL010000007.1"/>
</dbReference>
<dbReference type="GO" id="GO:0003700">
    <property type="term" value="F:DNA-binding transcription factor activity"/>
    <property type="evidence" value="ECO:0007669"/>
    <property type="project" value="InterPro"/>
</dbReference>
<dbReference type="PROSITE" id="PS50937">
    <property type="entry name" value="HTH_MERR_2"/>
    <property type="match status" value="1"/>
</dbReference>
<dbReference type="EMBL" id="QJJQ01000004">
    <property type="protein sequence ID" value="PXW88000.1"/>
    <property type="molecule type" value="Genomic_DNA"/>
</dbReference>
<dbReference type="GO" id="GO:0003677">
    <property type="term" value="F:DNA binding"/>
    <property type="evidence" value="ECO:0007669"/>
    <property type="project" value="UniProtKB-KW"/>
</dbReference>
<keyword evidence="5" id="KW-0175">Coiled coil</keyword>